<accession>A0A5C1AR83</accession>
<organism evidence="1 2">
    <name type="scientific">Limnoglobus roseus</name>
    <dbReference type="NCBI Taxonomy" id="2598579"/>
    <lineage>
        <taxon>Bacteria</taxon>
        <taxon>Pseudomonadati</taxon>
        <taxon>Planctomycetota</taxon>
        <taxon>Planctomycetia</taxon>
        <taxon>Gemmatales</taxon>
        <taxon>Gemmataceae</taxon>
        <taxon>Limnoglobus</taxon>
    </lineage>
</organism>
<proteinExistence type="predicted"/>
<dbReference type="Proteomes" id="UP000324974">
    <property type="component" value="Chromosome"/>
</dbReference>
<keyword evidence="2" id="KW-1185">Reference proteome</keyword>
<dbReference type="AlphaFoldDB" id="A0A5C1AR83"/>
<dbReference type="RefSeq" id="WP_149114783.1">
    <property type="nucleotide sequence ID" value="NZ_CP042425.1"/>
</dbReference>
<protein>
    <submittedName>
        <fullName evidence="1">Uncharacterized protein</fullName>
    </submittedName>
</protein>
<gene>
    <name evidence="1" type="ORF">PX52LOC_07588</name>
</gene>
<evidence type="ECO:0000313" key="1">
    <source>
        <dbReference type="EMBL" id="QEL20486.1"/>
    </source>
</evidence>
<dbReference type="OrthoDB" id="290312at2"/>
<dbReference type="KEGG" id="lrs:PX52LOC_07588"/>
<name>A0A5C1AR83_9BACT</name>
<reference evidence="2" key="1">
    <citation type="submission" date="2019-08" db="EMBL/GenBank/DDBJ databases">
        <title>Limnoglobus roseus gen. nov., sp. nov., a novel freshwater planctomycete with a giant genome from the family Gemmataceae.</title>
        <authorList>
            <person name="Kulichevskaya I.S."/>
            <person name="Naumoff D.G."/>
            <person name="Miroshnikov K."/>
            <person name="Ivanova A."/>
            <person name="Philippov D.A."/>
            <person name="Hakobyan A."/>
            <person name="Rijpstra I.C."/>
            <person name="Sinninghe Damste J.S."/>
            <person name="Liesack W."/>
            <person name="Dedysh S.N."/>
        </authorList>
    </citation>
    <scope>NUCLEOTIDE SEQUENCE [LARGE SCALE GENOMIC DNA]</scope>
    <source>
        <strain evidence="2">PX52</strain>
    </source>
</reference>
<evidence type="ECO:0000313" key="2">
    <source>
        <dbReference type="Proteomes" id="UP000324974"/>
    </source>
</evidence>
<sequence length="95" mass="10497">MPKNKLPRLTLVDAEASQSLIGPVESLRNQILVTMGRPRDLIRIDVINLWPNTYRANVIVGPSLDRARFAHSYFVTTTDGGKVVTSTPGLNCVYS</sequence>
<dbReference type="EMBL" id="CP042425">
    <property type="protein sequence ID" value="QEL20486.1"/>
    <property type="molecule type" value="Genomic_DNA"/>
</dbReference>